<organism evidence="2 3">
    <name type="scientific">Paraconiothyrium brasiliense</name>
    <dbReference type="NCBI Taxonomy" id="300254"/>
    <lineage>
        <taxon>Eukaryota</taxon>
        <taxon>Fungi</taxon>
        <taxon>Dikarya</taxon>
        <taxon>Ascomycota</taxon>
        <taxon>Pezizomycotina</taxon>
        <taxon>Dothideomycetes</taxon>
        <taxon>Pleosporomycetidae</taxon>
        <taxon>Pleosporales</taxon>
        <taxon>Massarineae</taxon>
        <taxon>Didymosphaeriaceae</taxon>
        <taxon>Paraconiothyrium</taxon>
    </lineage>
</organism>
<proteinExistence type="predicted"/>
<keyword evidence="3" id="KW-1185">Reference proteome</keyword>
<dbReference type="Proteomes" id="UP001521785">
    <property type="component" value="Unassembled WGS sequence"/>
</dbReference>
<dbReference type="InterPro" id="IPR011009">
    <property type="entry name" value="Kinase-like_dom_sf"/>
</dbReference>
<dbReference type="SUPFAM" id="SSF56112">
    <property type="entry name" value="Protein kinase-like (PK-like)"/>
    <property type="match status" value="1"/>
</dbReference>
<sequence>MSHDEAARMTALFREQLRQYTITPDEGEGQPYVRTDDLVNWMTNTTGAQEPIAKRLLDEAYRSPSSQRSSEFFIPYNTICREPQHRDRCIIAFSILLEIGLGHLIHDVQQEDIVDQILPMTPRLLEEKFRRIAERQGSGFADQGLNIANRFNEAQWKYFPVTFTLGMDKNFSEQRVFPICRKREIGRGGQARVFQILVQDNYIAPELRSRLSNDEHTCIEDEKFGTCFQLALKTFESAQSSYWANEKQAFMVLQQQRNKGMIQCLGYYAILRGATTDSHRYSSTSQFREMNILLEYGRFDLMGIFESRLPPVNSPEIEEFWRSLIEVVDALKGIHDFRTQNGRYHGWHNDIKPENIIVVNERYKLADPGFAKFKKTLEEKDGQSFPKIIADGGTATYAAPERYARKSDSRVLVSQSVDLWSIGCIFSMAATWIVLGYQGIRQFDCIRQRAIRDIGQRARDGHNEPRVAEGDFFHDGIDVLPVVKEWHKYLRASVRQTDHVTRKVLDLTEDHLLIRNRKMSAKKLYLELQELLKTCTKENIPEGLETLMDMLLDLDEGANSVPATVASQNNVINVDPALRNQSRNGMSRLEVPGQLLKTASRFESLSKLSTARLVKVPTNEDRTPAQNDRLSNVPEAISQRVLEQNGRNRPVSMPPDLTLQRTPTYRSVRTDNGKTPDPINVIQAHEQLSGRSLMDFLSKKEDEFVKKYFGNRDIKFLVDNSSSMIPYWAEAIYLLETLVLMAKRSDKDGMDLYFTIPDQRKSRDRPFQATLQGAKSESQFRKAMEEKDPKKGLWTDTDMIAPIENIFDEFLNPSEDLKQLKSIMKRPKKTQGGSKALTLLILTNGTWGAMDPDAINGCIEKLLKDLSERGLIGNSKKGFDRHVSIEFIQFGDDPTVTERLRALDDGMEIKGYE</sequence>
<dbReference type="EMBL" id="JAKJXO020000004">
    <property type="protein sequence ID" value="KAL1606266.1"/>
    <property type="molecule type" value="Genomic_DNA"/>
</dbReference>
<gene>
    <name evidence="2" type="ORF">SLS60_003668</name>
</gene>
<name>A0ABR3RPC0_9PLEO</name>
<evidence type="ECO:0000313" key="3">
    <source>
        <dbReference type="Proteomes" id="UP001521785"/>
    </source>
</evidence>
<dbReference type="PANTHER" id="PTHR44167">
    <property type="entry name" value="OVARIAN-SPECIFIC SERINE/THREONINE-PROTEIN KINASE LOK-RELATED"/>
    <property type="match status" value="1"/>
</dbReference>
<reference evidence="2 3" key="1">
    <citation type="submission" date="2024-02" db="EMBL/GenBank/DDBJ databases">
        <title>De novo assembly and annotation of 12 fungi associated with fruit tree decline syndrome in Ontario, Canada.</title>
        <authorList>
            <person name="Sulman M."/>
            <person name="Ellouze W."/>
            <person name="Ilyukhin E."/>
        </authorList>
    </citation>
    <scope>NUCLEOTIDE SEQUENCE [LARGE SCALE GENOMIC DNA]</scope>
    <source>
        <strain evidence="2 3">M42-189</strain>
    </source>
</reference>
<dbReference type="PROSITE" id="PS50011">
    <property type="entry name" value="PROTEIN_KINASE_DOM"/>
    <property type="match status" value="1"/>
</dbReference>
<evidence type="ECO:0000313" key="2">
    <source>
        <dbReference type="EMBL" id="KAL1606266.1"/>
    </source>
</evidence>
<dbReference type="Pfam" id="PF00069">
    <property type="entry name" value="Pkinase"/>
    <property type="match status" value="1"/>
</dbReference>
<protein>
    <recommendedName>
        <fullName evidence="1">Protein kinase domain-containing protein</fullName>
    </recommendedName>
</protein>
<dbReference type="InterPro" id="IPR000719">
    <property type="entry name" value="Prot_kinase_dom"/>
</dbReference>
<dbReference type="PANTHER" id="PTHR44167:SF24">
    <property type="entry name" value="SERINE_THREONINE-PROTEIN KINASE CHK2"/>
    <property type="match status" value="1"/>
</dbReference>
<evidence type="ECO:0000259" key="1">
    <source>
        <dbReference type="PROSITE" id="PS50011"/>
    </source>
</evidence>
<dbReference type="SMART" id="SM00220">
    <property type="entry name" value="S_TKc"/>
    <property type="match status" value="1"/>
</dbReference>
<feature type="domain" description="Protein kinase" evidence="1">
    <location>
        <begin position="179"/>
        <end position="532"/>
    </location>
</feature>
<dbReference type="Gene3D" id="1.10.510.10">
    <property type="entry name" value="Transferase(Phosphotransferase) domain 1"/>
    <property type="match status" value="1"/>
</dbReference>
<accession>A0ABR3RPC0</accession>
<comment type="caution">
    <text evidence="2">The sequence shown here is derived from an EMBL/GenBank/DDBJ whole genome shotgun (WGS) entry which is preliminary data.</text>
</comment>